<dbReference type="Proteomes" id="UP000237246">
    <property type="component" value="Unassembled WGS sequence"/>
</dbReference>
<feature type="region of interest" description="Disordered" evidence="1">
    <location>
        <begin position="191"/>
        <end position="212"/>
    </location>
</feature>
<dbReference type="OrthoDB" id="9999829at2759"/>
<dbReference type="GO" id="GO:0001669">
    <property type="term" value="C:acrosomal vesicle"/>
    <property type="evidence" value="ECO:0007669"/>
    <property type="project" value="TreeGrafter"/>
</dbReference>
<dbReference type="GO" id="GO:0097546">
    <property type="term" value="C:ciliary base"/>
    <property type="evidence" value="ECO:0007669"/>
    <property type="project" value="TreeGrafter"/>
</dbReference>
<organism evidence="2 3">
    <name type="scientific">Bambusicola thoracicus</name>
    <name type="common">Chinese bamboo-partridge</name>
    <name type="synonym">Perdix thoracica</name>
    <dbReference type="NCBI Taxonomy" id="9083"/>
    <lineage>
        <taxon>Eukaryota</taxon>
        <taxon>Metazoa</taxon>
        <taxon>Chordata</taxon>
        <taxon>Craniata</taxon>
        <taxon>Vertebrata</taxon>
        <taxon>Euteleostomi</taxon>
        <taxon>Archelosauria</taxon>
        <taxon>Archosauria</taxon>
        <taxon>Dinosauria</taxon>
        <taxon>Saurischia</taxon>
        <taxon>Theropoda</taxon>
        <taxon>Coelurosauria</taxon>
        <taxon>Aves</taxon>
        <taxon>Neognathae</taxon>
        <taxon>Galloanserae</taxon>
        <taxon>Galliformes</taxon>
        <taxon>Phasianidae</taxon>
        <taxon>Perdicinae</taxon>
        <taxon>Bambusicola</taxon>
    </lineage>
</organism>
<evidence type="ECO:0000256" key="1">
    <source>
        <dbReference type="SAM" id="MobiDB-lite"/>
    </source>
</evidence>
<accession>A0A2P4T879</accession>
<dbReference type="GO" id="GO:0036126">
    <property type="term" value="C:sperm flagellum"/>
    <property type="evidence" value="ECO:0007669"/>
    <property type="project" value="TreeGrafter"/>
</dbReference>
<dbReference type="PANTHER" id="PTHR32455">
    <property type="entry name" value="SPERM ACROSOME-ASSOCIATED PROTEIN 9"/>
    <property type="match status" value="1"/>
</dbReference>
<evidence type="ECO:0008006" key="4">
    <source>
        <dbReference type="Google" id="ProtNLM"/>
    </source>
</evidence>
<evidence type="ECO:0000313" key="3">
    <source>
        <dbReference type="Proteomes" id="UP000237246"/>
    </source>
</evidence>
<dbReference type="EMBL" id="PPHD01005541">
    <property type="protein sequence ID" value="POI32579.1"/>
    <property type="molecule type" value="Genomic_DNA"/>
</dbReference>
<reference evidence="2 3" key="1">
    <citation type="submission" date="2018-01" db="EMBL/GenBank/DDBJ databases">
        <title>Comparison of the Chinese Bamboo Partridge and Red Junglefowl genome sequences highlights the importance of demography in genome evolution.</title>
        <authorList>
            <person name="Tiley G.P."/>
            <person name="Kimball R.T."/>
            <person name="Braun E.L."/>
            <person name="Burleigh J.G."/>
        </authorList>
    </citation>
    <scope>NUCLEOTIDE SEQUENCE [LARGE SCALE GENOMIC DNA]</scope>
    <source>
        <strain evidence="2">RTK389</strain>
        <tissue evidence="2">Blood</tissue>
    </source>
</reference>
<feature type="compositionally biased region" description="Basic residues" evidence="1">
    <location>
        <begin position="224"/>
        <end position="236"/>
    </location>
</feature>
<keyword evidence="3" id="KW-1185">Reference proteome</keyword>
<feature type="non-terminal residue" evidence="2">
    <location>
        <position position="1"/>
    </location>
</feature>
<dbReference type="AlphaFoldDB" id="A0A2P4T879"/>
<protein>
    <recommendedName>
        <fullName evidence="4">Sperm acrosome-associated protein 9</fullName>
    </recommendedName>
</protein>
<name>A0A2P4T879_BAMTH</name>
<dbReference type="Pfam" id="PF15120">
    <property type="entry name" value="SPACA9"/>
    <property type="match status" value="1"/>
</dbReference>
<dbReference type="InterPro" id="IPR027818">
    <property type="entry name" value="SPACA9"/>
</dbReference>
<feature type="region of interest" description="Disordered" evidence="1">
    <location>
        <begin position="224"/>
        <end position="249"/>
    </location>
</feature>
<dbReference type="PANTHER" id="PTHR32455:SF1">
    <property type="entry name" value="SPERM ACROSOME-ASSOCIATED PROTEIN 9"/>
    <property type="match status" value="1"/>
</dbReference>
<gene>
    <name evidence="2" type="ORF">CIB84_003669</name>
</gene>
<comment type="caution">
    <text evidence="2">The sequence shown here is derived from an EMBL/GenBank/DDBJ whole genome shotgun (WGS) entry which is preliminary data.</text>
</comment>
<evidence type="ECO:0000313" key="2">
    <source>
        <dbReference type="EMBL" id="POI32579.1"/>
    </source>
</evidence>
<sequence>FQQRENMNEVKDTLKVIEDNYKLFLQQQFTFVGALQHTRENAHDMIRPVASISQVQSYMDHHCNNLTDRRILTMFLNICNDLSNLCHKLETIHPGNSITNEILERCKLLLNHSNDLSAIRAKYPHDVVNHLSCDEAKNHFGGVVSLIPIVLDGVKEWLSHIEKLPRHMLCNVSGGSAVTEKRAPQDAAARAAISPKTPSIHPEAQSSVSNRDCIQVQGNEQVRKKHLTDRKNHNGKLKGPWKPPGRHAF</sequence>
<proteinExistence type="predicted"/>